<reference evidence="3 4" key="1">
    <citation type="journal article" date="2016" name="Nat. Commun.">
        <title>Ectomycorrhizal ecology is imprinted in the genome of the dominant symbiotic fungus Cenococcum geophilum.</title>
        <authorList>
            <consortium name="DOE Joint Genome Institute"/>
            <person name="Peter M."/>
            <person name="Kohler A."/>
            <person name="Ohm R.A."/>
            <person name="Kuo A."/>
            <person name="Krutzmann J."/>
            <person name="Morin E."/>
            <person name="Arend M."/>
            <person name="Barry K.W."/>
            <person name="Binder M."/>
            <person name="Choi C."/>
            <person name="Clum A."/>
            <person name="Copeland A."/>
            <person name="Grisel N."/>
            <person name="Haridas S."/>
            <person name="Kipfer T."/>
            <person name="LaButti K."/>
            <person name="Lindquist E."/>
            <person name="Lipzen A."/>
            <person name="Maire R."/>
            <person name="Meier B."/>
            <person name="Mihaltcheva S."/>
            <person name="Molinier V."/>
            <person name="Murat C."/>
            <person name="Poggeler S."/>
            <person name="Quandt C.A."/>
            <person name="Sperisen C."/>
            <person name="Tritt A."/>
            <person name="Tisserant E."/>
            <person name="Crous P.W."/>
            <person name="Henrissat B."/>
            <person name="Nehls U."/>
            <person name="Egli S."/>
            <person name="Spatafora J.W."/>
            <person name="Grigoriev I.V."/>
            <person name="Martin F.M."/>
        </authorList>
    </citation>
    <scope>NUCLEOTIDE SEQUENCE [LARGE SCALE GENOMIC DNA]</scope>
    <source>
        <strain evidence="3 4">CBS 207.34</strain>
    </source>
</reference>
<feature type="compositionally biased region" description="Low complexity" evidence="1">
    <location>
        <begin position="57"/>
        <end position="67"/>
    </location>
</feature>
<evidence type="ECO:0000313" key="3">
    <source>
        <dbReference type="EMBL" id="OCL14206.1"/>
    </source>
</evidence>
<sequence>MPPTKTRVLQEDPSTTLKEKLNALQATTARARRNGGPPLTNGSSLKEVVSSTADTASTNGGTQSNQNGGSGISWTSEDSSLLQGYRRAYRLDTPSSFKNPLSHIILGNGIGQYSPTMARHRTKRRVNKDQLALAVRKNFNALAVNETEVIVDLLYKVKTQDKAFRVRFAPPRK</sequence>
<dbReference type="Pfam" id="PF13867">
    <property type="entry name" value="SAP30_Sin3_bdg"/>
    <property type="match status" value="1"/>
</dbReference>
<dbReference type="InterPro" id="IPR038291">
    <property type="entry name" value="SAP30_C_sf"/>
</dbReference>
<feature type="region of interest" description="Disordered" evidence="1">
    <location>
        <begin position="29"/>
        <end position="76"/>
    </location>
</feature>
<dbReference type="InterPro" id="IPR025718">
    <property type="entry name" value="SAP30_Sin3-bd"/>
</dbReference>
<feature type="domain" description="Histone deacetylase complex subunit SAP30 Sin3 binding" evidence="2">
    <location>
        <begin position="122"/>
        <end position="158"/>
    </location>
</feature>
<evidence type="ECO:0000256" key="1">
    <source>
        <dbReference type="SAM" id="MobiDB-lite"/>
    </source>
</evidence>
<evidence type="ECO:0000259" key="2">
    <source>
        <dbReference type="Pfam" id="PF13867"/>
    </source>
</evidence>
<organism evidence="3 4">
    <name type="scientific">Glonium stellatum</name>
    <dbReference type="NCBI Taxonomy" id="574774"/>
    <lineage>
        <taxon>Eukaryota</taxon>
        <taxon>Fungi</taxon>
        <taxon>Dikarya</taxon>
        <taxon>Ascomycota</taxon>
        <taxon>Pezizomycotina</taxon>
        <taxon>Dothideomycetes</taxon>
        <taxon>Pleosporomycetidae</taxon>
        <taxon>Gloniales</taxon>
        <taxon>Gloniaceae</taxon>
        <taxon>Glonium</taxon>
    </lineage>
</organism>
<dbReference type="AlphaFoldDB" id="A0A8E2FBN4"/>
<gene>
    <name evidence="3" type="ORF">AOQ84DRAFT_331457</name>
</gene>
<accession>A0A8E2FBN4</accession>
<protein>
    <recommendedName>
        <fullName evidence="2">Histone deacetylase complex subunit SAP30 Sin3 binding domain-containing protein</fullName>
    </recommendedName>
</protein>
<proteinExistence type="predicted"/>
<dbReference type="OrthoDB" id="510958at2759"/>
<dbReference type="Proteomes" id="UP000250140">
    <property type="component" value="Unassembled WGS sequence"/>
</dbReference>
<feature type="compositionally biased region" description="Polar residues" evidence="1">
    <location>
        <begin position="40"/>
        <end position="56"/>
    </location>
</feature>
<evidence type="ECO:0000313" key="4">
    <source>
        <dbReference type="Proteomes" id="UP000250140"/>
    </source>
</evidence>
<keyword evidence="4" id="KW-1185">Reference proteome</keyword>
<name>A0A8E2FBN4_9PEZI</name>
<dbReference type="EMBL" id="KV748601">
    <property type="protein sequence ID" value="OCL14206.1"/>
    <property type="molecule type" value="Genomic_DNA"/>
</dbReference>
<dbReference type="Gene3D" id="6.10.160.20">
    <property type="match status" value="1"/>
</dbReference>